<dbReference type="InterPro" id="IPR017853">
    <property type="entry name" value="GH"/>
</dbReference>
<comment type="similarity">
    <text evidence="1 2">Belongs to the glycosyl hydrolase 1 family.</text>
</comment>
<feature type="chain" id="PRO_5041706494" evidence="3">
    <location>
        <begin position="26"/>
        <end position="448"/>
    </location>
</feature>
<evidence type="ECO:0000256" key="1">
    <source>
        <dbReference type="ARBA" id="ARBA00010838"/>
    </source>
</evidence>
<feature type="signal peptide" evidence="3">
    <location>
        <begin position="1"/>
        <end position="25"/>
    </location>
</feature>
<dbReference type="Proteomes" id="UP001188597">
    <property type="component" value="Unassembled WGS sequence"/>
</dbReference>
<evidence type="ECO:0000256" key="3">
    <source>
        <dbReference type="SAM" id="SignalP"/>
    </source>
</evidence>
<dbReference type="EMBL" id="JAVXUP010000110">
    <property type="protein sequence ID" value="KAK3037917.1"/>
    <property type="molecule type" value="Genomic_DNA"/>
</dbReference>
<evidence type="ECO:0000313" key="4">
    <source>
        <dbReference type="EMBL" id="KAK3037917.1"/>
    </source>
</evidence>
<gene>
    <name evidence="4" type="ORF">RJ639_031808</name>
</gene>
<proteinExistence type="inferred from homology"/>
<evidence type="ECO:0000313" key="5">
    <source>
        <dbReference type="Proteomes" id="UP001188597"/>
    </source>
</evidence>
<dbReference type="GO" id="GO:0008422">
    <property type="term" value="F:beta-glucosidase activity"/>
    <property type="evidence" value="ECO:0007669"/>
    <property type="project" value="TreeGrafter"/>
</dbReference>
<dbReference type="PANTHER" id="PTHR10353">
    <property type="entry name" value="GLYCOSYL HYDROLASE"/>
    <property type="match status" value="1"/>
</dbReference>
<comment type="caution">
    <text evidence="4">The sequence shown here is derived from an EMBL/GenBank/DDBJ whole genome shotgun (WGS) entry which is preliminary data.</text>
</comment>
<evidence type="ECO:0000256" key="2">
    <source>
        <dbReference type="RuleBase" id="RU003690"/>
    </source>
</evidence>
<dbReference type="SUPFAM" id="SSF51445">
    <property type="entry name" value="(Trans)glycosidases"/>
    <property type="match status" value="2"/>
</dbReference>
<sequence>MEANTPRFYLSFLSLLLSSRFLVEGFNGEEEEKDIKRTDFPLGFVFGKVTSAYQIEGAYIEDGKSLNNWDVFSRIQGNIKHGDNGYSSVDDYHRYLNFGDRVKYWMTINEPNLFAKLAYVDGMYPPGRCSLPFGNCSVGNSDIEPLTAMHNMLLAHAKAAKLYRDHFQAIRLVKGNIHDNTGMPECYVVPRGMENVVDYLNKRYHNMPMFVTENGYASLELQDAQMKILLLDSKRIEFHKAYLAFLARAIRKGADVRGGFHGEEEDKEIQKSDFPHGFLFGISTSAYQTPYTYQRLHRLKELILKMVKASATGMLILISQIIWASDSGIEPFVTIHHNDLPQELEDKYQAWLSPLIQEDFVHFAKICFENFGDRVKYWITINEPNTYADLGYIQGKYPPARCSKPFGNCYAGNSDVEPLIAMHNMLLAHAKAVKLYREQFQAISRPLK</sequence>
<organism evidence="4 5">
    <name type="scientific">Escallonia herrerae</name>
    <dbReference type="NCBI Taxonomy" id="1293975"/>
    <lineage>
        <taxon>Eukaryota</taxon>
        <taxon>Viridiplantae</taxon>
        <taxon>Streptophyta</taxon>
        <taxon>Embryophyta</taxon>
        <taxon>Tracheophyta</taxon>
        <taxon>Spermatophyta</taxon>
        <taxon>Magnoliopsida</taxon>
        <taxon>eudicotyledons</taxon>
        <taxon>Gunneridae</taxon>
        <taxon>Pentapetalae</taxon>
        <taxon>asterids</taxon>
        <taxon>campanulids</taxon>
        <taxon>Escalloniales</taxon>
        <taxon>Escalloniaceae</taxon>
        <taxon>Escallonia</taxon>
    </lineage>
</organism>
<dbReference type="Pfam" id="PF00232">
    <property type="entry name" value="Glyco_hydro_1"/>
    <property type="match status" value="4"/>
</dbReference>
<keyword evidence="5" id="KW-1185">Reference proteome</keyword>
<reference evidence="4" key="1">
    <citation type="submission" date="2022-12" db="EMBL/GenBank/DDBJ databases">
        <title>Draft genome assemblies for two species of Escallonia (Escalloniales).</title>
        <authorList>
            <person name="Chanderbali A."/>
            <person name="Dervinis C."/>
            <person name="Anghel I."/>
            <person name="Soltis D."/>
            <person name="Soltis P."/>
            <person name="Zapata F."/>
        </authorList>
    </citation>
    <scope>NUCLEOTIDE SEQUENCE</scope>
    <source>
        <strain evidence="4">UCBG64.0493</strain>
        <tissue evidence="4">Leaf</tissue>
    </source>
</reference>
<dbReference type="AlphaFoldDB" id="A0AA88X118"/>
<dbReference type="Gene3D" id="3.20.20.80">
    <property type="entry name" value="Glycosidases"/>
    <property type="match status" value="4"/>
</dbReference>
<accession>A0AA88X118</accession>
<dbReference type="GO" id="GO:0005975">
    <property type="term" value="P:carbohydrate metabolic process"/>
    <property type="evidence" value="ECO:0007669"/>
    <property type="project" value="InterPro"/>
</dbReference>
<dbReference type="InterPro" id="IPR001360">
    <property type="entry name" value="Glyco_hydro_1"/>
</dbReference>
<protein>
    <submittedName>
        <fullName evidence="4">Uncharacterized protein</fullName>
    </submittedName>
</protein>
<dbReference type="PANTHER" id="PTHR10353:SF175">
    <property type="entry name" value="BETA-GLUCOSIDASE 18-LIKE ISOFORM X1"/>
    <property type="match status" value="1"/>
</dbReference>
<name>A0AA88X118_9ASTE</name>
<keyword evidence="3" id="KW-0732">Signal</keyword>